<dbReference type="InterPro" id="IPR017938">
    <property type="entry name" value="Riboflavin_synthase-like_b-brl"/>
</dbReference>
<accession>A0ABD5VE20</accession>
<dbReference type="InterPro" id="IPR008333">
    <property type="entry name" value="Cbr1-like_FAD-bd_dom"/>
</dbReference>
<comment type="caution">
    <text evidence="2">The sequence shown here is derived from an EMBL/GenBank/DDBJ whole genome shotgun (WGS) entry which is preliminary data.</text>
</comment>
<dbReference type="Pfam" id="PF00970">
    <property type="entry name" value="FAD_binding_6"/>
    <property type="match status" value="1"/>
</dbReference>
<evidence type="ECO:0000259" key="1">
    <source>
        <dbReference type="PROSITE" id="PS51384"/>
    </source>
</evidence>
<dbReference type="RefSeq" id="WP_336348427.1">
    <property type="nucleotide sequence ID" value="NZ_JAZAQL010000001.1"/>
</dbReference>
<dbReference type="InterPro" id="IPR039261">
    <property type="entry name" value="FNR_nucleotide-bd"/>
</dbReference>
<reference evidence="2 3" key="1">
    <citation type="journal article" date="2019" name="Int. J. Syst. Evol. Microbiol.">
        <title>The Global Catalogue of Microorganisms (GCM) 10K type strain sequencing project: providing services to taxonomists for standard genome sequencing and annotation.</title>
        <authorList>
            <consortium name="The Broad Institute Genomics Platform"/>
            <consortium name="The Broad Institute Genome Sequencing Center for Infectious Disease"/>
            <person name="Wu L."/>
            <person name="Ma J."/>
        </authorList>
    </citation>
    <scope>NUCLEOTIDE SEQUENCE [LARGE SCALE GENOMIC DNA]</scope>
    <source>
        <strain evidence="2 3">GX26</strain>
    </source>
</reference>
<dbReference type="SUPFAM" id="SSF63380">
    <property type="entry name" value="Riboflavin synthase domain-like"/>
    <property type="match status" value="1"/>
</dbReference>
<dbReference type="AlphaFoldDB" id="A0ABD5VE20"/>
<dbReference type="InterPro" id="IPR050415">
    <property type="entry name" value="MRET"/>
</dbReference>
<organism evidence="2 3">
    <name type="scientific">Halorubellus litoreus</name>
    <dbReference type="NCBI Taxonomy" id="755308"/>
    <lineage>
        <taxon>Archaea</taxon>
        <taxon>Methanobacteriati</taxon>
        <taxon>Methanobacteriota</taxon>
        <taxon>Stenosarchaea group</taxon>
        <taxon>Halobacteria</taxon>
        <taxon>Halobacteriales</taxon>
        <taxon>Halorubellaceae</taxon>
        <taxon>Halorubellus</taxon>
    </lineage>
</organism>
<keyword evidence="3" id="KW-1185">Reference proteome</keyword>
<evidence type="ECO:0000313" key="3">
    <source>
        <dbReference type="Proteomes" id="UP001596395"/>
    </source>
</evidence>
<dbReference type="PANTHER" id="PTHR47354">
    <property type="entry name" value="NADH OXIDOREDUCTASE HCR"/>
    <property type="match status" value="1"/>
</dbReference>
<dbReference type="InterPro" id="IPR017927">
    <property type="entry name" value="FAD-bd_FR_type"/>
</dbReference>
<gene>
    <name evidence="2" type="ORF">ACFQGB_00830</name>
</gene>
<dbReference type="PANTHER" id="PTHR47354:SF5">
    <property type="entry name" value="PROTEIN RFBI"/>
    <property type="match status" value="1"/>
</dbReference>
<dbReference type="CDD" id="cd00322">
    <property type="entry name" value="FNR_like"/>
    <property type="match status" value="1"/>
</dbReference>
<evidence type="ECO:0000313" key="2">
    <source>
        <dbReference type="EMBL" id="MFC6951392.1"/>
    </source>
</evidence>
<feature type="domain" description="FAD-binding FR-type" evidence="1">
    <location>
        <begin position="1"/>
        <end position="100"/>
    </location>
</feature>
<sequence>MDEYEVVVAGVRDVGQDTIAIDVETPAGFSALPGQFVVVQAPVDGELVDRYYTISSPNTDGSFEMTVEIDPDGDVSPWLADLAAGDELSMKGPLGETCYDDDGDVLAVAGGPGIGPAVAIAERAVEHGHEVALVYEDDGFAHEDRLDALADAGATVELLDETAEDRESALADAAAEHVDLGDAFVFGFNDFCGTVRDALRDAGLDDDGIHVESFG</sequence>
<dbReference type="EMBL" id="JBHSXN010000001">
    <property type="protein sequence ID" value="MFC6951392.1"/>
    <property type="molecule type" value="Genomic_DNA"/>
</dbReference>
<dbReference type="Gene3D" id="2.40.30.10">
    <property type="entry name" value="Translation factors"/>
    <property type="match status" value="1"/>
</dbReference>
<dbReference type="Proteomes" id="UP001596395">
    <property type="component" value="Unassembled WGS sequence"/>
</dbReference>
<dbReference type="SUPFAM" id="SSF52343">
    <property type="entry name" value="Ferredoxin reductase-like, C-terminal NADP-linked domain"/>
    <property type="match status" value="1"/>
</dbReference>
<name>A0ABD5VE20_9EURY</name>
<dbReference type="PROSITE" id="PS51384">
    <property type="entry name" value="FAD_FR"/>
    <property type="match status" value="1"/>
</dbReference>
<protein>
    <submittedName>
        <fullName evidence="2">FAD-dependent oxidoreductase</fullName>
    </submittedName>
</protein>
<proteinExistence type="predicted"/>
<dbReference type="Gene3D" id="3.40.50.80">
    <property type="entry name" value="Nucleotide-binding domain of ferredoxin-NADP reductase (FNR) module"/>
    <property type="match status" value="1"/>
</dbReference>